<keyword evidence="3" id="KW-0282">Flagellum</keyword>
<organism evidence="3 4">
    <name type="scientific">Paenibacillus tianmuensis</name>
    <dbReference type="NCBI Taxonomy" id="624147"/>
    <lineage>
        <taxon>Bacteria</taxon>
        <taxon>Bacillati</taxon>
        <taxon>Bacillota</taxon>
        <taxon>Bacilli</taxon>
        <taxon>Bacillales</taxon>
        <taxon>Paenibacillaceae</taxon>
        <taxon>Paenibacillus</taxon>
    </lineage>
</organism>
<dbReference type="GO" id="GO:0035438">
    <property type="term" value="F:cyclic-di-GMP binding"/>
    <property type="evidence" value="ECO:0007669"/>
    <property type="project" value="InterPro"/>
</dbReference>
<keyword evidence="3" id="KW-0966">Cell projection</keyword>
<evidence type="ECO:0000313" key="4">
    <source>
        <dbReference type="Proteomes" id="UP000198601"/>
    </source>
</evidence>
<dbReference type="Proteomes" id="UP000198601">
    <property type="component" value="Unassembled WGS sequence"/>
</dbReference>
<proteinExistence type="predicted"/>
<reference evidence="4" key="1">
    <citation type="submission" date="2016-10" db="EMBL/GenBank/DDBJ databases">
        <authorList>
            <person name="Varghese N."/>
            <person name="Submissions S."/>
        </authorList>
    </citation>
    <scope>NUCLEOTIDE SEQUENCE [LARGE SCALE GENOMIC DNA]</scope>
    <source>
        <strain evidence="4">CGMCC 1.8946</strain>
    </source>
</reference>
<feature type="domain" description="PilZ" evidence="1">
    <location>
        <begin position="102"/>
        <end position="209"/>
    </location>
</feature>
<evidence type="ECO:0000259" key="2">
    <source>
        <dbReference type="Pfam" id="PF12945"/>
    </source>
</evidence>
<dbReference type="AlphaFoldDB" id="A0A1G4P6B2"/>
<keyword evidence="3" id="KW-0969">Cilium</keyword>
<feature type="domain" description="Type III secretion system flagellar brake protein YcgR PilZN" evidence="2">
    <location>
        <begin position="4"/>
        <end position="93"/>
    </location>
</feature>
<dbReference type="Pfam" id="PF12945">
    <property type="entry name" value="PilZNR"/>
    <property type="match status" value="1"/>
</dbReference>
<sequence length="217" mass="25038">MLPKVNQMLFIQINSIDDEEARQEYKSRIADVSDTYISMEVPMNDKSGKLKRLYPGDELSVYFITEGGMKNYFNSSVLGFSDDVIRLVLIKKPEPESITKVQRRNFLRVPAILEIAVKFSEQLQFVSLTDDVGGGGISFLCEGYVPAETGCTVECWLLVPFKSGLIEHVPFKSEIVRVKVLETGKKQVMMRFSEITDRERQKIIRYCFERQFDIRKR</sequence>
<protein>
    <submittedName>
        <fullName evidence="3">C-di-GMP-binding flagellar brake protein YcgR, contains PilZNR and PilZ domains</fullName>
    </submittedName>
</protein>
<dbReference type="STRING" id="624147.SAMN04487970_1001145"/>
<gene>
    <name evidence="3" type="ORF">SAMN04487970_1001145</name>
</gene>
<keyword evidence="4" id="KW-1185">Reference proteome</keyword>
<dbReference type="Pfam" id="PF07238">
    <property type="entry name" value="PilZ"/>
    <property type="match status" value="1"/>
</dbReference>
<name>A0A1G4P6B2_9BACL</name>
<dbReference type="Gene3D" id="2.40.10.220">
    <property type="entry name" value="predicted glycosyltransferase like domains"/>
    <property type="match status" value="1"/>
</dbReference>
<evidence type="ECO:0000313" key="3">
    <source>
        <dbReference type="EMBL" id="SCW27763.1"/>
    </source>
</evidence>
<dbReference type="RefSeq" id="WP_174551169.1">
    <property type="nucleotide sequence ID" value="NZ_FMTT01000001.1"/>
</dbReference>
<accession>A0A1G4P6B2</accession>
<dbReference type="EMBL" id="FMTT01000001">
    <property type="protein sequence ID" value="SCW27763.1"/>
    <property type="molecule type" value="Genomic_DNA"/>
</dbReference>
<dbReference type="InterPro" id="IPR009875">
    <property type="entry name" value="PilZ_domain"/>
</dbReference>
<evidence type="ECO:0000259" key="1">
    <source>
        <dbReference type="Pfam" id="PF07238"/>
    </source>
</evidence>
<dbReference type="InterPro" id="IPR009926">
    <property type="entry name" value="T3SS_YcgR_PilZN"/>
</dbReference>